<dbReference type="InterPro" id="IPR008915">
    <property type="entry name" value="Peptidase_M50"/>
</dbReference>
<keyword evidence="8 11" id="KW-1133">Transmembrane helix</keyword>
<organism evidence="13 14">
    <name type="scientific">Serinibacter arcticus</name>
    <dbReference type="NCBI Taxonomy" id="1655435"/>
    <lineage>
        <taxon>Bacteria</taxon>
        <taxon>Bacillati</taxon>
        <taxon>Actinomycetota</taxon>
        <taxon>Actinomycetes</taxon>
        <taxon>Micrococcales</taxon>
        <taxon>Beutenbergiaceae</taxon>
        <taxon>Serinibacter</taxon>
    </lineage>
</organism>
<dbReference type="Gene3D" id="2.30.42.10">
    <property type="match status" value="1"/>
</dbReference>
<keyword evidence="5 11" id="KW-0812">Transmembrane</keyword>
<evidence type="ECO:0000256" key="2">
    <source>
        <dbReference type="ARBA" id="ARBA00004141"/>
    </source>
</evidence>
<evidence type="ECO:0000256" key="7">
    <source>
        <dbReference type="ARBA" id="ARBA00022833"/>
    </source>
</evidence>
<comment type="caution">
    <text evidence="13">The sequence shown here is derived from an EMBL/GenBank/DDBJ whole genome shotgun (WGS) entry which is preliminary data.</text>
</comment>
<dbReference type="GO" id="GO:0016020">
    <property type="term" value="C:membrane"/>
    <property type="evidence" value="ECO:0007669"/>
    <property type="project" value="UniProtKB-SubCell"/>
</dbReference>
<feature type="transmembrane region" description="Helical" evidence="11">
    <location>
        <begin position="28"/>
        <end position="47"/>
    </location>
</feature>
<dbReference type="AlphaFoldDB" id="A0A4Z1E4X0"/>
<dbReference type="Proteomes" id="UP000297318">
    <property type="component" value="Unassembled WGS sequence"/>
</dbReference>
<dbReference type="RefSeq" id="WP_135848215.1">
    <property type="nucleotide sequence ID" value="NZ_RHPJ01000001.1"/>
</dbReference>
<dbReference type="EMBL" id="RHPJ01000001">
    <property type="protein sequence ID" value="TGO05928.1"/>
    <property type="molecule type" value="Genomic_DNA"/>
</dbReference>
<dbReference type="Pfam" id="PF02163">
    <property type="entry name" value="Peptidase_M50"/>
    <property type="match status" value="1"/>
</dbReference>
<comment type="subcellular location">
    <subcellularLocation>
        <location evidence="2">Membrane</location>
        <topology evidence="2">Multi-pass membrane protein</topology>
    </subcellularLocation>
</comment>
<dbReference type="GO" id="GO:0004222">
    <property type="term" value="F:metalloendopeptidase activity"/>
    <property type="evidence" value="ECO:0007669"/>
    <property type="project" value="InterPro"/>
</dbReference>
<evidence type="ECO:0000256" key="8">
    <source>
        <dbReference type="ARBA" id="ARBA00022989"/>
    </source>
</evidence>
<evidence type="ECO:0000313" key="14">
    <source>
        <dbReference type="Proteomes" id="UP000297318"/>
    </source>
</evidence>
<feature type="transmembrane region" description="Helical" evidence="11">
    <location>
        <begin position="403"/>
        <end position="427"/>
    </location>
</feature>
<dbReference type="CDD" id="cd06163">
    <property type="entry name" value="S2P-M50_PDZ_RseP-like"/>
    <property type="match status" value="1"/>
</dbReference>
<evidence type="ECO:0000256" key="5">
    <source>
        <dbReference type="ARBA" id="ARBA00022692"/>
    </source>
</evidence>
<keyword evidence="9 13" id="KW-0482">Metalloprotease</keyword>
<feature type="transmembrane region" description="Helical" evidence="11">
    <location>
        <begin position="359"/>
        <end position="382"/>
    </location>
</feature>
<keyword evidence="7" id="KW-0862">Zinc</keyword>
<dbReference type="PANTHER" id="PTHR42837:SF2">
    <property type="entry name" value="MEMBRANE METALLOPROTEASE ARASP2, CHLOROPLASTIC-RELATED"/>
    <property type="match status" value="1"/>
</dbReference>
<evidence type="ECO:0000256" key="10">
    <source>
        <dbReference type="ARBA" id="ARBA00023136"/>
    </source>
</evidence>
<evidence type="ECO:0000256" key="6">
    <source>
        <dbReference type="ARBA" id="ARBA00022801"/>
    </source>
</evidence>
<proteinExistence type="inferred from homology"/>
<dbReference type="OrthoDB" id="9782003at2"/>
<feature type="domain" description="Peptidase M50" evidence="12">
    <location>
        <begin position="9"/>
        <end position="393"/>
    </location>
</feature>
<evidence type="ECO:0000256" key="9">
    <source>
        <dbReference type="ARBA" id="ARBA00023049"/>
    </source>
</evidence>
<dbReference type="InterPro" id="IPR036034">
    <property type="entry name" value="PDZ_sf"/>
</dbReference>
<name>A0A4Z1E4X0_9MICO</name>
<accession>A0A4Z1E4X0</accession>
<dbReference type="PANTHER" id="PTHR42837">
    <property type="entry name" value="REGULATOR OF SIGMA-E PROTEASE RSEP"/>
    <property type="match status" value="1"/>
</dbReference>
<keyword evidence="10 11" id="KW-0472">Membrane</keyword>
<sequence length="436" mass="45023">MFWVGVAVIVVGLLASIAWHELGHLLPAKKFGVLVTQYMIGFGPSLLSRRRGETEYGLKAIPLGGYIRMVGMFPGEAMLPAATAHRRDPAAVGGWRRRTRSIAAEAREFSAQEVPPGQEHRTFAALSVPRKLVIMAGGPFANLVLAFVLLAVAMIGIGLPATTTTLGTVSACVPAAGASECTDADAPSPAQAAGLEVGDVLVSWNGVAAQDWASVQGAIRDGGTAPADVVVERDGAPVQLTVTPVVAEREVVGQDGTVTTAQIPIVGISPTQVLERASVGDLGSTFVQGVGETFKVVVTLPAQLVGVVSSTFGSAERDPGVVGLIGVGRLAGEATSTPTDFGAAGAALTLLQVLSSLNLALFAFNMIPLLPLDGGHIAGALWEGLRRRVARRRGRPDPGPVDVARLLPLTYVVVVALVAVFVLLTVADIVDPLSLV</sequence>
<dbReference type="SUPFAM" id="SSF50156">
    <property type="entry name" value="PDZ domain-like"/>
    <property type="match status" value="1"/>
</dbReference>
<comment type="similarity">
    <text evidence="3">Belongs to the peptidase M50B family.</text>
</comment>
<gene>
    <name evidence="13" type="ORF">SERN_0120</name>
</gene>
<evidence type="ECO:0000256" key="1">
    <source>
        <dbReference type="ARBA" id="ARBA00001947"/>
    </source>
</evidence>
<evidence type="ECO:0000256" key="3">
    <source>
        <dbReference type="ARBA" id="ARBA00007931"/>
    </source>
</evidence>
<keyword evidence="4 13" id="KW-0645">Protease</keyword>
<reference evidence="13 14" key="1">
    <citation type="submission" date="2018-11" db="EMBL/GenBank/DDBJ databases">
        <title>Complete genome sequencing of the Actinobacteria Serinibacter sp. K3-2.</title>
        <authorList>
            <person name="Rakitin A.L."/>
            <person name="Beletsky A.V."/>
            <person name="Mardanov A.V."/>
            <person name="Ravin N.V."/>
            <person name="Gromova A.S."/>
            <person name="Filippova S.N."/>
            <person name="Gal'Chenko V.F."/>
        </authorList>
    </citation>
    <scope>NUCLEOTIDE SEQUENCE [LARGE SCALE GENOMIC DNA]</scope>
    <source>
        <strain evidence="13 14">K3-2</strain>
    </source>
</reference>
<protein>
    <submittedName>
        <fullName evidence="13">Membrane-associated zinc metalloprotease</fullName>
    </submittedName>
</protein>
<keyword evidence="6" id="KW-0378">Hydrolase</keyword>
<keyword evidence="14" id="KW-1185">Reference proteome</keyword>
<comment type="cofactor">
    <cofactor evidence="1">
        <name>Zn(2+)</name>
        <dbReference type="ChEBI" id="CHEBI:29105"/>
    </cofactor>
</comment>
<evidence type="ECO:0000259" key="12">
    <source>
        <dbReference type="Pfam" id="PF02163"/>
    </source>
</evidence>
<evidence type="ECO:0000256" key="11">
    <source>
        <dbReference type="SAM" id="Phobius"/>
    </source>
</evidence>
<dbReference type="CDD" id="cd05709">
    <property type="entry name" value="S2P-M50"/>
    <property type="match status" value="1"/>
</dbReference>
<feature type="transmembrane region" description="Helical" evidence="11">
    <location>
        <begin position="140"/>
        <end position="159"/>
    </location>
</feature>
<dbReference type="GO" id="GO:0006508">
    <property type="term" value="P:proteolysis"/>
    <property type="evidence" value="ECO:0007669"/>
    <property type="project" value="UniProtKB-KW"/>
</dbReference>
<evidence type="ECO:0000313" key="13">
    <source>
        <dbReference type="EMBL" id="TGO05928.1"/>
    </source>
</evidence>
<evidence type="ECO:0000256" key="4">
    <source>
        <dbReference type="ARBA" id="ARBA00022670"/>
    </source>
</evidence>
<dbReference type="InterPro" id="IPR004387">
    <property type="entry name" value="Pept_M50_Zn"/>
</dbReference>